<dbReference type="Pfam" id="PF16859">
    <property type="entry name" value="TetR_C_11"/>
    <property type="match status" value="1"/>
</dbReference>
<comment type="caution">
    <text evidence="6">The sequence shown here is derived from an EMBL/GenBank/DDBJ whole genome shotgun (WGS) entry which is preliminary data.</text>
</comment>
<feature type="DNA-binding region" description="H-T-H motif" evidence="4">
    <location>
        <begin position="57"/>
        <end position="76"/>
    </location>
</feature>
<accession>A0A811GAP2</accession>
<dbReference type="Proteomes" id="UP000489961">
    <property type="component" value="Unassembled WGS sequence"/>
</dbReference>
<dbReference type="Pfam" id="PF00440">
    <property type="entry name" value="TetR_N"/>
    <property type="match status" value="1"/>
</dbReference>
<gene>
    <name evidence="6" type="ORF">SFB21_1877</name>
</gene>
<evidence type="ECO:0000256" key="1">
    <source>
        <dbReference type="ARBA" id="ARBA00023015"/>
    </source>
</evidence>
<dbReference type="Gene3D" id="1.10.357.10">
    <property type="entry name" value="Tetracycline Repressor, domain 2"/>
    <property type="match status" value="1"/>
</dbReference>
<dbReference type="Gene3D" id="1.10.10.60">
    <property type="entry name" value="Homeodomain-like"/>
    <property type="match status" value="1"/>
</dbReference>
<proteinExistence type="predicted"/>
<sequence length="213" mass="25222">MLEIYTNNEKRHIMKRYVSFRFLCDDMIEIEKTSRRQQCILQAVIAALQEYDYSHLTVEDIAARAGVGKSTIYRWWKHKSDLVFDAFKEQTTSIFELDFQQSLEFNLNQQLLKLSHALNHPVGRALLVVMAEHREAAGEFFKQYLLPRREQTRKLIQVAIERQEIIADYPFELMLDALYGPIHYQIIFFNRMPDETYIHNLVGLLLQPVLVQK</sequence>
<dbReference type="PANTHER" id="PTHR30055:SF148">
    <property type="entry name" value="TETR-FAMILY TRANSCRIPTIONAL REGULATOR"/>
    <property type="match status" value="1"/>
</dbReference>
<dbReference type="InterPro" id="IPR009057">
    <property type="entry name" value="Homeodomain-like_sf"/>
</dbReference>
<feature type="domain" description="HTH tetR-type" evidence="5">
    <location>
        <begin position="34"/>
        <end position="94"/>
    </location>
</feature>
<keyword evidence="2 4" id="KW-0238">DNA-binding</keyword>
<evidence type="ECO:0000259" key="5">
    <source>
        <dbReference type="PROSITE" id="PS50977"/>
    </source>
</evidence>
<evidence type="ECO:0000256" key="4">
    <source>
        <dbReference type="PROSITE-ProRule" id="PRU00335"/>
    </source>
</evidence>
<dbReference type="SUPFAM" id="SSF46689">
    <property type="entry name" value="Homeodomain-like"/>
    <property type="match status" value="1"/>
</dbReference>
<dbReference type="InterPro" id="IPR011075">
    <property type="entry name" value="TetR_C"/>
</dbReference>
<dbReference type="InterPro" id="IPR050109">
    <property type="entry name" value="HTH-type_TetR-like_transc_reg"/>
</dbReference>
<evidence type="ECO:0000256" key="2">
    <source>
        <dbReference type="ARBA" id="ARBA00023125"/>
    </source>
</evidence>
<dbReference type="InterPro" id="IPR001647">
    <property type="entry name" value="HTH_TetR"/>
</dbReference>
<evidence type="ECO:0000256" key="3">
    <source>
        <dbReference type="ARBA" id="ARBA00023163"/>
    </source>
</evidence>
<dbReference type="PROSITE" id="PS50977">
    <property type="entry name" value="HTH_TETR_2"/>
    <property type="match status" value="1"/>
</dbReference>
<dbReference type="SUPFAM" id="SSF48498">
    <property type="entry name" value="Tetracyclin repressor-like, C-terminal domain"/>
    <property type="match status" value="1"/>
</dbReference>
<dbReference type="GO" id="GO:0003700">
    <property type="term" value="F:DNA-binding transcription factor activity"/>
    <property type="evidence" value="ECO:0007669"/>
    <property type="project" value="TreeGrafter"/>
</dbReference>
<dbReference type="AlphaFoldDB" id="A0A811GAP2"/>
<evidence type="ECO:0000313" key="6">
    <source>
        <dbReference type="EMBL" id="CAB1216137.1"/>
    </source>
</evidence>
<keyword evidence="3" id="KW-0804">Transcription</keyword>
<protein>
    <submittedName>
        <fullName evidence="6">Putative HTH-type transcriptional regulator</fullName>
    </submittedName>
</protein>
<name>A0A811GAP2_9GAMM</name>
<reference evidence="6 7" key="1">
    <citation type="submission" date="2020-02" db="EMBL/GenBank/DDBJ databases">
        <authorList>
            <person name="Chaudhuri R."/>
        </authorList>
    </citation>
    <scope>NUCLEOTIDE SEQUENCE [LARGE SCALE GENOMIC DNA]</scope>
    <source>
        <strain evidence="6">SFB21</strain>
    </source>
</reference>
<organism evidence="6 7">
    <name type="scientific">Acinetobacter bouvetii</name>
    <dbReference type="NCBI Taxonomy" id="202951"/>
    <lineage>
        <taxon>Bacteria</taxon>
        <taxon>Pseudomonadati</taxon>
        <taxon>Pseudomonadota</taxon>
        <taxon>Gammaproteobacteria</taxon>
        <taxon>Moraxellales</taxon>
        <taxon>Moraxellaceae</taxon>
        <taxon>Acinetobacter</taxon>
    </lineage>
</organism>
<keyword evidence="1" id="KW-0805">Transcription regulation</keyword>
<dbReference type="EMBL" id="CADDTS010000032">
    <property type="protein sequence ID" value="CAB1216137.1"/>
    <property type="molecule type" value="Genomic_DNA"/>
</dbReference>
<dbReference type="GO" id="GO:0000976">
    <property type="term" value="F:transcription cis-regulatory region binding"/>
    <property type="evidence" value="ECO:0007669"/>
    <property type="project" value="TreeGrafter"/>
</dbReference>
<dbReference type="PANTHER" id="PTHR30055">
    <property type="entry name" value="HTH-TYPE TRANSCRIPTIONAL REGULATOR RUTR"/>
    <property type="match status" value="1"/>
</dbReference>
<evidence type="ECO:0000313" key="7">
    <source>
        <dbReference type="Proteomes" id="UP000489961"/>
    </source>
</evidence>
<dbReference type="InterPro" id="IPR036271">
    <property type="entry name" value="Tet_transcr_reg_TetR-rel_C_sf"/>
</dbReference>